<feature type="chain" id="PRO_5004626787" evidence="1">
    <location>
        <begin position="21"/>
        <end position="619"/>
    </location>
</feature>
<comment type="caution">
    <text evidence="2">The sequence shown here is derived from an EMBL/GenBank/DDBJ whole genome shotgun (WGS) entry which is preliminary data.</text>
</comment>
<accession>U2FQ79</accession>
<dbReference type="InParanoid" id="U2FQ79"/>
<sequence length="619" mass="73542">MKKLYTYLFLILLTSTTLFACNVVEDDTDDPRYINILHSIELRNITIPYEEVKDTKLSDIDYLNYTDAFDNLNVYLDSDDQVTYEFDIKNNWDIDTPWPDHYYLTLIATITKDYKEVASYRYDVSVLFESDSLRVDKGYMGIQFDTGYYRINLYDQEGFSISYSKEKGTERHEVYAYYNQMLESLFDEEVNVSYYKDYLSFTFSNNEQKEYRVYKTERYENYDNKEEVEIRYGEDTIYYVSVDREDGYIRLIKNGKFIEQSLLKGYGSSLEYKISNQETLVFELMDEATQYPVLYAYIKKENNSVRSILKTIQKEEYYEYKDENGELIRLDGKDTDEQCKIYLENTVPDKMQIPYGEYGKNLLNEIEPHVYHREFDENGYISYCSRGDIKYKVVVEDNLYKEDDPNAYFLAYYYDEINSYHHVFKKDIVASFAPVNTTIIYNAYDTSGYVNFTMMNDRWLEYSYINYSDNEIKSYIKLPEEKETINLYDSINDKNLSITNFSGYIVVKSEHSKDFNYKIYKESQTMNLYNEYEIEYSIDGTKKVISLNNDQTGVTIISNDTTDTILYTDGLLEKTYTRDSYTYKLSADYNYSSDYVKVTLEKTNSEGTSYTIEKLLAKE</sequence>
<evidence type="ECO:0000313" key="3">
    <source>
        <dbReference type="Proteomes" id="UP000005707"/>
    </source>
</evidence>
<dbReference type="RefSeq" id="WP_008826791.1">
    <property type="nucleotide sequence ID" value="NZ_AFNU02000002.1"/>
</dbReference>
<dbReference type="Proteomes" id="UP000005707">
    <property type="component" value="Unassembled WGS sequence"/>
</dbReference>
<evidence type="ECO:0000313" key="2">
    <source>
        <dbReference type="EMBL" id="ERJ13199.1"/>
    </source>
</evidence>
<dbReference type="PROSITE" id="PS51257">
    <property type="entry name" value="PROKAR_LIPOPROTEIN"/>
    <property type="match status" value="1"/>
</dbReference>
<keyword evidence="3" id="KW-1185">Reference proteome</keyword>
<keyword evidence="1" id="KW-0732">Signal</keyword>
<evidence type="ECO:0000256" key="1">
    <source>
        <dbReference type="SAM" id="SignalP"/>
    </source>
</evidence>
<feature type="signal peptide" evidence="1">
    <location>
        <begin position="1"/>
        <end position="20"/>
    </location>
</feature>
<reference evidence="2 3" key="1">
    <citation type="journal article" date="2011" name="J. Bacteriol.">
        <title>Genome sequence of Haloplasma contractile, an unusual contractile bacterium from a deep-sea anoxic brine lake.</title>
        <authorList>
            <person name="Antunes A."/>
            <person name="Alam I."/>
            <person name="El Dorry H."/>
            <person name="Siam R."/>
            <person name="Robertson A."/>
            <person name="Bajic V.B."/>
            <person name="Stingl U."/>
        </authorList>
    </citation>
    <scope>NUCLEOTIDE SEQUENCE [LARGE SCALE GENOMIC DNA]</scope>
    <source>
        <strain evidence="2 3">SSD-17B</strain>
    </source>
</reference>
<dbReference type="AlphaFoldDB" id="U2FQ79"/>
<reference evidence="2 3" key="2">
    <citation type="journal article" date="2013" name="PLoS ONE">
        <title>INDIGO - INtegrated Data Warehouse of MIcrobial GenOmes with Examples from the Red Sea Extremophiles.</title>
        <authorList>
            <person name="Alam I."/>
            <person name="Antunes A."/>
            <person name="Kamau A.A."/>
            <person name="Ba Alawi W."/>
            <person name="Kalkatawi M."/>
            <person name="Stingl U."/>
            <person name="Bajic V.B."/>
        </authorList>
    </citation>
    <scope>NUCLEOTIDE SEQUENCE [LARGE SCALE GENOMIC DNA]</scope>
    <source>
        <strain evidence="2 3">SSD-17B</strain>
    </source>
</reference>
<dbReference type="STRING" id="1033810.HLPCO_000818"/>
<dbReference type="EMBL" id="AFNU02000002">
    <property type="protein sequence ID" value="ERJ13199.1"/>
    <property type="molecule type" value="Genomic_DNA"/>
</dbReference>
<organism evidence="2 3">
    <name type="scientific">Haloplasma contractile SSD-17B</name>
    <dbReference type="NCBI Taxonomy" id="1033810"/>
    <lineage>
        <taxon>Bacteria</taxon>
        <taxon>Bacillati</taxon>
        <taxon>Mycoplasmatota</taxon>
        <taxon>Mollicutes</taxon>
        <taxon>Haloplasmatales</taxon>
        <taxon>Haloplasmataceae</taxon>
        <taxon>Haloplasma</taxon>
    </lineage>
</organism>
<proteinExistence type="predicted"/>
<protein>
    <submittedName>
        <fullName evidence="2">Membrane lipoprotein</fullName>
    </submittedName>
</protein>
<gene>
    <name evidence="2" type="ORF">HLPCO_000818</name>
</gene>
<name>U2FQ79_9MOLU</name>
<keyword evidence="2" id="KW-0449">Lipoprotein</keyword>